<keyword evidence="1 2" id="KW-0175">Coiled coil</keyword>
<evidence type="ECO:0000313" key="8">
    <source>
        <dbReference type="Proteomes" id="UP001487740"/>
    </source>
</evidence>
<feature type="domain" description="COS" evidence="6">
    <location>
        <begin position="111"/>
        <end position="172"/>
    </location>
</feature>
<dbReference type="GO" id="GO:0007411">
    <property type="term" value="P:axon guidance"/>
    <property type="evidence" value="ECO:0007669"/>
    <property type="project" value="TreeGrafter"/>
</dbReference>
<feature type="compositionally biased region" description="Acidic residues" evidence="3">
    <location>
        <begin position="778"/>
        <end position="810"/>
    </location>
</feature>
<dbReference type="PROSITE" id="PS51262">
    <property type="entry name" value="COS"/>
    <property type="match status" value="1"/>
</dbReference>
<feature type="compositionally biased region" description="Low complexity" evidence="3">
    <location>
        <begin position="694"/>
        <end position="707"/>
    </location>
</feature>
<dbReference type="GO" id="GO:0043005">
    <property type="term" value="C:neuron projection"/>
    <property type="evidence" value="ECO:0007669"/>
    <property type="project" value="TreeGrafter"/>
</dbReference>
<dbReference type="CDD" id="cd00063">
    <property type="entry name" value="FN3"/>
    <property type="match status" value="1"/>
</dbReference>
<dbReference type="Pfam" id="PF00622">
    <property type="entry name" value="SPRY"/>
    <property type="match status" value="1"/>
</dbReference>
<protein>
    <submittedName>
        <fullName evidence="7">Uncharacterized protein</fullName>
    </submittedName>
</protein>
<dbReference type="InterPro" id="IPR001870">
    <property type="entry name" value="B30.2/SPRY"/>
</dbReference>
<dbReference type="EMBL" id="JARAKH010000009">
    <property type="protein sequence ID" value="KAK8400861.1"/>
    <property type="molecule type" value="Genomic_DNA"/>
</dbReference>
<dbReference type="PANTHER" id="PTHR24099:SF15">
    <property type="entry name" value="E3 UBIQUITIN-PROTEIN LIGASE TRIM9"/>
    <property type="match status" value="1"/>
</dbReference>
<sequence>MTTGRCGGAGVAELSESLQQLSGRAKSAHSQITNLKTFQDRVNAHCDSLAGEVERQCAELLEAVQQARTRLLAQLAAEREATTKIYREEAATCTRRLHKTTGLIQFCIEAIKEPDPAAFMTLGPQLIGRVSDLDLEWDKDIPSACNPRLSPYIDLDLDHKGVLRTLNTFNFIRMKPCMEGEERRPAAPGAPEFLTEECVGENNSITATWSPHPTTRVSGYALEIDDGDGEFKEVHRGPETLCTVEGLHFNMVYHLRVRAYNISGVSPYSAPVAIRTSATAWFSLDRTLSHPECRLVGGGAGVTCESYQHRTALASVGFSRGRHYWQFTVESYDANADVVFGVARASVDKEHMLGNDVHGWAMYIDHQRSWFLHGAAHHGRCEGGVAVGTTVGVLLDLTHGTLTFYVNEEQQGDVAFTDLTGLLYPAASPGARQNPPCPQTTAQPTPPPTGDSHTPPRVSGAAGGASQPPEAQQGQQSEATETQTQTATSKKPKEPLQDPAEPRKGAGSVKKATGSVAAEQEVSSDTTVTPTQEPSAGSEAATGNTTGGSQKASVSTTTTTTTGTTTTTTTATATTTTASAPKAVNRITQRLTDPQKAKGNSKVNTIKSTKAPKATSNPSTTTTTTTTTTISKATTASKPQPSPAAVQSKTNRAASLKARSPPHRPATDTLAATGSLKIHVDHSKTTTVTPETASKSQQPQKSSTSPQIATTTSKTASSVPANSKQTASRSQQPQKTVTSTPKTAPNLPANPLQTATRASIKEPPVSQVVASRPHKPEESEEVEEEEEEEEETKEQELDEEEEEEEEKTEL</sequence>
<evidence type="ECO:0000256" key="2">
    <source>
        <dbReference type="SAM" id="Coils"/>
    </source>
</evidence>
<evidence type="ECO:0000313" key="7">
    <source>
        <dbReference type="EMBL" id="KAK8400861.1"/>
    </source>
</evidence>
<feature type="domain" description="B30.2/SPRY" evidence="4">
    <location>
        <begin position="261"/>
        <end position="445"/>
    </location>
</feature>
<dbReference type="SMART" id="SM00449">
    <property type="entry name" value="SPRY"/>
    <property type="match status" value="1"/>
</dbReference>
<dbReference type="InterPro" id="IPR017903">
    <property type="entry name" value="COS_domain"/>
</dbReference>
<feature type="compositionally biased region" description="Basic and acidic residues" evidence="3">
    <location>
        <begin position="491"/>
        <end position="504"/>
    </location>
</feature>
<dbReference type="InterPro" id="IPR013320">
    <property type="entry name" value="ConA-like_dom_sf"/>
</dbReference>
<dbReference type="AlphaFoldDB" id="A0AAW0ULW1"/>
<dbReference type="FunFam" id="2.60.40.10:FF:000178">
    <property type="entry name" value="E3 ubiquitin-protein ligase TRIM9 isoform X1"/>
    <property type="match status" value="1"/>
</dbReference>
<dbReference type="SMART" id="SM00502">
    <property type="entry name" value="BBC"/>
    <property type="match status" value="1"/>
</dbReference>
<dbReference type="Pfam" id="PF00041">
    <property type="entry name" value="fn3"/>
    <property type="match status" value="1"/>
</dbReference>
<keyword evidence="8" id="KW-1185">Reference proteome</keyword>
<evidence type="ECO:0000259" key="6">
    <source>
        <dbReference type="PROSITE" id="PS51262"/>
    </source>
</evidence>
<accession>A0AAW0ULW1</accession>
<feature type="compositionally biased region" description="Low complexity" evidence="3">
    <location>
        <begin position="470"/>
        <end position="489"/>
    </location>
</feature>
<dbReference type="PROSITE" id="PS50853">
    <property type="entry name" value="FN3"/>
    <property type="match status" value="1"/>
</dbReference>
<dbReference type="PROSITE" id="PS50188">
    <property type="entry name" value="B302_SPRY"/>
    <property type="match status" value="1"/>
</dbReference>
<dbReference type="Gene3D" id="2.60.40.10">
    <property type="entry name" value="Immunoglobulins"/>
    <property type="match status" value="1"/>
</dbReference>
<dbReference type="SUPFAM" id="SSF49265">
    <property type="entry name" value="Fibronectin type III"/>
    <property type="match status" value="1"/>
</dbReference>
<gene>
    <name evidence="7" type="ORF">O3P69_002549</name>
</gene>
<dbReference type="InterPro" id="IPR050617">
    <property type="entry name" value="E3_ligase_FN3/SPRY"/>
</dbReference>
<dbReference type="InterPro" id="IPR003649">
    <property type="entry name" value="Bbox_C"/>
</dbReference>
<evidence type="ECO:0000256" key="1">
    <source>
        <dbReference type="ARBA" id="ARBA00023054"/>
    </source>
</evidence>
<feature type="compositionally biased region" description="Low complexity" evidence="3">
    <location>
        <begin position="556"/>
        <end position="578"/>
    </location>
</feature>
<dbReference type="InterPro" id="IPR003877">
    <property type="entry name" value="SPRY_dom"/>
</dbReference>
<feature type="domain" description="Fibronectin type-III" evidence="5">
    <location>
        <begin position="190"/>
        <end position="279"/>
    </location>
</feature>
<dbReference type="InterPro" id="IPR043136">
    <property type="entry name" value="B30.2/SPRY_sf"/>
</dbReference>
<dbReference type="Gene3D" id="2.60.120.920">
    <property type="match status" value="1"/>
</dbReference>
<feature type="region of interest" description="Disordered" evidence="3">
    <location>
        <begin position="426"/>
        <end position="810"/>
    </location>
</feature>
<evidence type="ECO:0000256" key="3">
    <source>
        <dbReference type="SAM" id="MobiDB-lite"/>
    </source>
</evidence>
<name>A0AAW0ULW1_SCYPA</name>
<dbReference type="SMART" id="SM00060">
    <property type="entry name" value="FN3"/>
    <property type="match status" value="1"/>
</dbReference>
<dbReference type="PANTHER" id="PTHR24099">
    <property type="entry name" value="E3 UBIQUITIN-PROTEIN LIGASE TRIM36-RELATED"/>
    <property type="match status" value="1"/>
</dbReference>
<dbReference type="SUPFAM" id="SSF49899">
    <property type="entry name" value="Concanavalin A-like lectins/glucanases"/>
    <property type="match status" value="1"/>
</dbReference>
<feature type="compositionally biased region" description="Polar residues" evidence="3">
    <location>
        <begin position="708"/>
        <end position="743"/>
    </location>
</feature>
<feature type="compositionally biased region" description="Polar residues" evidence="3">
    <location>
        <begin position="521"/>
        <end position="555"/>
    </location>
</feature>
<comment type="caution">
    <text evidence="7">The sequence shown here is derived from an EMBL/GenBank/DDBJ whole genome shotgun (WGS) entry which is preliminary data.</text>
</comment>
<feature type="coiled-coil region" evidence="2">
    <location>
        <begin position="11"/>
        <end position="81"/>
    </location>
</feature>
<feature type="compositionally biased region" description="Low complexity" evidence="3">
    <location>
        <begin position="611"/>
        <end position="639"/>
    </location>
</feature>
<reference evidence="7 8" key="1">
    <citation type="submission" date="2023-03" db="EMBL/GenBank/DDBJ databases">
        <title>High-quality genome of Scylla paramamosain provides insights in environmental adaptation.</title>
        <authorList>
            <person name="Zhang L."/>
        </authorList>
    </citation>
    <scope>NUCLEOTIDE SEQUENCE [LARGE SCALE GENOMIC DNA]</scope>
    <source>
        <strain evidence="7">LZ_2023a</strain>
        <tissue evidence="7">Muscle</tissue>
    </source>
</reference>
<proteinExistence type="predicted"/>
<dbReference type="InterPro" id="IPR003961">
    <property type="entry name" value="FN3_dom"/>
</dbReference>
<evidence type="ECO:0000259" key="5">
    <source>
        <dbReference type="PROSITE" id="PS50853"/>
    </source>
</evidence>
<dbReference type="InterPro" id="IPR036116">
    <property type="entry name" value="FN3_sf"/>
</dbReference>
<dbReference type="Proteomes" id="UP001487740">
    <property type="component" value="Unassembled WGS sequence"/>
</dbReference>
<dbReference type="InterPro" id="IPR013783">
    <property type="entry name" value="Ig-like_fold"/>
</dbReference>
<organism evidence="7 8">
    <name type="scientific">Scylla paramamosain</name>
    <name type="common">Mud crab</name>
    <dbReference type="NCBI Taxonomy" id="85552"/>
    <lineage>
        <taxon>Eukaryota</taxon>
        <taxon>Metazoa</taxon>
        <taxon>Ecdysozoa</taxon>
        <taxon>Arthropoda</taxon>
        <taxon>Crustacea</taxon>
        <taxon>Multicrustacea</taxon>
        <taxon>Malacostraca</taxon>
        <taxon>Eumalacostraca</taxon>
        <taxon>Eucarida</taxon>
        <taxon>Decapoda</taxon>
        <taxon>Pleocyemata</taxon>
        <taxon>Brachyura</taxon>
        <taxon>Eubrachyura</taxon>
        <taxon>Portunoidea</taxon>
        <taxon>Portunidae</taxon>
        <taxon>Portuninae</taxon>
        <taxon>Scylla</taxon>
    </lineage>
</organism>
<dbReference type="CDD" id="cd12889">
    <property type="entry name" value="SPRY_PRY_TRIM67_9"/>
    <property type="match status" value="1"/>
</dbReference>
<evidence type="ECO:0000259" key="4">
    <source>
        <dbReference type="PROSITE" id="PS50188"/>
    </source>
</evidence>